<protein>
    <submittedName>
        <fullName evidence="1">Uncharacterized protein</fullName>
    </submittedName>
</protein>
<evidence type="ECO:0000313" key="1">
    <source>
        <dbReference type="EMBL" id="KAK3320407.1"/>
    </source>
</evidence>
<reference evidence="1" key="2">
    <citation type="submission" date="2023-06" db="EMBL/GenBank/DDBJ databases">
        <authorList>
            <consortium name="Lawrence Berkeley National Laboratory"/>
            <person name="Haridas S."/>
            <person name="Hensen N."/>
            <person name="Bonometti L."/>
            <person name="Westerberg I."/>
            <person name="Brannstrom I.O."/>
            <person name="Guillou S."/>
            <person name="Cros-Aarteil S."/>
            <person name="Calhoun S."/>
            <person name="Kuo A."/>
            <person name="Mondo S."/>
            <person name="Pangilinan J."/>
            <person name="Riley R."/>
            <person name="Labutti K."/>
            <person name="Andreopoulos B."/>
            <person name="Lipzen A."/>
            <person name="Chen C."/>
            <person name="Yanf M."/>
            <person name="Daum C."/>
            <person name="Ng V."/>
            <person name="Clum A."/>
            <person name="Steindorff A."/>
            <person name="Ohm R."/>
            <person name="Martin F."/>
            <person name="Silar P."/>
            <person name="Natvig D."/>
            <person name="Lalanne C."/>
            <person name="Gautier V."/>
            <person name="Ament-Velasquez S.L."/>
            <person name="Kruys A."/>
            <person name="Hutchinson M.I."/>
            <person name="Powell A.J."/>
            <person name="Barry K."/>
            <person name="Miller A.N."/>
            <person name="Grigoriev I.V."/>
            <person name="Debuchy R."/>
            <person name="Gladieux P."/>
            <person name="Thoren M.H."/>
            <person name="Johannesson H."/>
        </authorList>
    </citation>
    <scope>NUCLEOTIDE SEQUENCE</scope>
    <source>
        <strain evidence="1">SMH4131-1</strain>
    </source>
</reference>
<keyword evidence="2" id="KW-1185">Reference proteome</keyword>
<comment type="caution">
    <text evidence="1">The sequence shown here is derived from an EMBL/GenBank/DDBJ whole genome shotgun (WGS) entry which is preliminary data.</text>
</comment>
<reference evidence="1" key="1">
    <citation type="journal article" date="2023" name="Mol. Phylogenet. Evol.">
        <title>Genome-scale phylogeny and comparative genomics of the fungal order Sordariales.</title>
        <authorList>
            <person name="Hensen N."/>
            <person name="Bonometti L."/>
            <person name="Westerberg I."/>
            <person name="Brannstrom I.O."/>
            <person name="Guillou S."/>
            <person name="Cros-Aarteil S."/>
            <person name="Calhoun S."/>
            <person name="Haridas S."/>
            <person name="Kuo A."/>
            <person name="Mondo S."/>
            <person name="Pangilinan J."/>
            <person name="Riley R."/>
            <person name="LaButti K."/>
            <person name="Andreopoulos B."/>
            <person name="Lipzen A."/>
            <person name="Chen C."/>
            <person name="Yan M."/>
            <person name="Daum C."/>
            <person name="Ng V."/>
            <person name="Clum A."/>
            <person name="Steindorff A."/>
            <person name="Ohm R.A."/>
            <person name="Martin F."/>
            <person name="Silar P."/>
            <person name="Natvig D.O."/>
            <person name="Lalanne C."/>
            <person name="Gautier V."/>
            <person name="Ament-Velasquez S.L."/>
            <person name="Kruys A."/>
            <person name="Hutchinson M.I."/>
            <person name="Powell A.J."/>
            <person name="Barry K."/>
            <person name="Miller A.N."/>
            <person name="Grigoriev I.V."/>
            <person name="Debuchy R."/>
            <person name="Gladieux P."/>
            <person name="Hiltunen Thoren M."/>
            <person name="Johannesson H."/>
        </authorList>
    </citation>
    <scope>NUCLEOTIDE SEQUENCE</scope>
    <source>
        <strain evidence="1">SMH4131-1</strain>
    </source>
</reference>
<dbReference type="AlphaFoldDB" id="A0AAE0I8E0"/>
<gene>
    <name evidence="1" type="ORF">B0T19DRAFT_429565</name>
</gene>
<proteinExistence type="predicted"/>
<name>A0AAE0I8E0_9PEZI</name>
<dbReference type="EMBL" id="JAUEPO010000005">
    <property type="protein sequence ID" value="KAK3320407.1"/>
    <property type="molecule type" value="Genomic_DNA"/>
</dbReference>
<sequence>MIQLRTGSIWLLSAQLASPSPSPSLYIGNVVWPPLPGACTQSVKAPRNTQIRKRPTSSDCCRKRLALITHHHPRPCATMEFPLGYQYHRECVHIR</sequence>
<organism evidence="1 2">
    <name type="scientific">Cercophora scortea</name>
    <dbReference type="NCBI Taxonomy" id="314031"/>
    <lineage>
        <taxon>Eukaryota</taxon>
        <taxon>Fungi</taxon>
        <taxon>Dikarya</taxon>
        <taxon>Ascomycota</taxon>
        <taxon>Pezizomycotina</taxon>
        <taxon>Sordariomycetes</taxon>
        <taxon>Sordariomycetidae</taxon>
        <taxon>Sordariales</taxon>
        <taxon>Lasiosphaeriaceae</taxon>
        <taxon>Cercophora</taxon>
    </lineage>
</organism>
<accession>A0AAE0I8E0</accession>
<evidence type="ECO:0000313" key="2">
    <source>
        <dbReference type="Proteomes" id="UP001286456"/>
    </source>
</evidence>
<dbReference type="Proteomes" id="UP001286456">
    <property type="component" value="Unassembled WGS sequence"/>
</dbReference>